<evidence type="ECO:0000313" key="3">
    <source>
        <dbReference type="EMBL" id="GJJ07493.1"/>
    </source>
</evidence>
<feature type="region of interest" description="Disordered" evidence="2">
    <location>
        <begin position="951"/>
        <end position="970"/>
    </location>
</feature>
<feature type="region of interest" description="Disordered" evidence="2">
    <location>
        <begin position="474"/>
        <end position="495"/>
    </location>
</feature>
<dbReference type="InterPro" id="IPR049150">
    <property type="entry name" value="EFR3_HEAT-like_rpt"/>
</dbReference>
<sequence length="1008" mass="110550">MRSPFTAYHVKLLQACYPPSSVLLSTGSECSPNSQELSRLTYFGTNNPAKLTKLGSELERRCRLEANRARTGNVKARTSLLLSLNIFKTLATECRNDIVLLTSNLISVVAVVVSSFPHDLEIIAKVATLFIVWTTYTNGQLIGVDPDLTTTYKSVLEHFVELCRDTIENGDSESRNRKRLLGLAALTAVVTSDALYHPTAEFKAQVSIIIPSILRTLRTVSVDVLFDESSTIRQQPSVSSSYIADFPPRPLKDRRAVSIHIHIDEENGPSASTVVIAALRTMHTLLDHSNARQILDILQAIFEDAENEHWWNNLGFCRWLALALIDWLPYQHRYMVAKKLLDSLTAVQDSSTSLDKYFAITGMINTVFTSPTPLVNLSTSDMLSCLLSLLLRRVAIDPTDSLLTHLVECISALGTHVYYQDQIHDLVEELIGRLISLQVNGILGRGRVDKEPNTNQGLRSLLSSLKGLFATADKHDNSTSSIPPLGDRMASASSGRQSIFTVDGATPKPSRRTHVPPEVWQDSLALLCEVDYGVRSEYASILLWFVRKEIVEEPFALTSSDSDDTIVPRRPTPGMITSDPILRFLNALHASIYNLATSSSLGISWSPSASVHSSNLQLSSLPAVNVTGATPNGSFSGRSEENLDGGSLAGSRRVSLSQTEYSNTQEGRTSFSASGPRFRKPSLPLNLLERGGNQTGSSPAATLSDYMHLSDILITVHERVPGHSLLAGVPMLLALQSFALHRTNETNGFDNEKRFAILELTIRIWEVIGKVWECEEVIAITKKIKANLPTSLLSHNLSGADAERPIPWSPIPTLTKEFSTYAIDPELVVQALASNRNAQVVTGLDRQQLLRRLGQAWTLESALNDSVEQPSTHDSLRTGGVSPFTKFSPTLMHIENLSLQSLAKAQNGVGANDLREALEGRGSSTNLVIGTRPSSIRTFDQSTLNPRERLGLARSSTHRSGSTSSSNVQNMLDELGIGKNKADRMLKASFHIPNRNKTKTPSIPPYSA</sequence>
<comment type="similarity">
    <text evidence="1">Belongs to the EFR3 family.</text>
</comment>
<accession>A0AAV5A2Q1</accession>
<dbReference type="EMBL" id="BPWL01000002">
    <property type="protein sequence ID" value="GJJ07493.1"/>
    <property type="molecule type" value="Genomic_DNA"/>
</dbReference>
<feature type="compositionally biased region" description="Low complexity" evidence="2">
    <location>
        <begin position="954"/>
        <end position="966"/>
    </location>
</feature>
<dbReference type="GO" id="GO:0072659">
    <property type="term" value="P:protein localization to plasma membrane"/>
    <property type="evidence" value="ECO:0007669"/>
    <property type="project" value="InterPro"/>
</dbReference>
<feature type="compositionally biased region" description="Polar residues" evidence="2">
    <location>
        <begin position="654"/>
        <end position="673"/>
    </location>
</feature>
<evidence type="ECO:0000313" key="4">
    <source>
        <dbReference type="Proteomes" id="UP001050691"/>
    </source>
</evidence>
<feature type="region of interest" description="Disordered" evidence="2">
    <location>
        <begin position="631"/>
        <end position="678"/>
    </location>
</feature>
<evidence type="ECO:0000256" key="1">
    <source>
        <dbReference type="ARBA" id="ARBA00010216"/>
    </source>
</evidence>
<keyword evidence="4" id="KW-1185">Reference proteome</keyword>
<dbReference type="Proteomes" id="UP001050691">
    <property type="component" value="Unassembled WGS sequence"/>
</dbReference>
<dbReference type="Pfam" id="PF21072">
    <property type="entry name" value="EFR3"/>
    <property type="match status" value="2"/>
</dbReference>
<dbReference type="SUPFAM" id="SSF48371">
    <property type="entry name" value="ARM repeat"/>
    <property type="match status" value="1"/>
</dbReference>
<dbReference type="PANTHER" id="PTHR47766">
    <property type="entry name" value="PROTEIN EFR3"/>
    <property type="match status" value="1"/>
</dbReference>
<organism evidence="3 4">
    <name type="scientific">Clathrus columnatus</name>
    <dbReference type="NCBI Taxonomy" id="1419009"/>
    <lineage>
        <taxon>Eukaryota</taxon>
        <taxon>Fungi</taxon>
        <taxon>Dikarya</taxon>
        <taxon>Basidiomycota</taxon>
        <taxon>Agaricomycotina</taxon>
        <taxon>Agaricomycetes</taxon>
        <taxon>Phallomycetidae</taxon>
        <taxon>Phallales</taxon>
        <taxon>Clathraceae</taxon>
        <taxon>Clathrus</taxon>
    </lineage>
</organism>
<reference evidence="3" key="1">
    <citation type="submission" date="2021-10" db="EMBL/GenBank/DDBJ databases">
        <title>De novo Genome Assembly of Clathrus columnatus (Basidiomycota, Fungi) Using Illumina and Nanopore Sequence Data.</title>
        <authorList>
            <person name="Ogiso-Tanaka E."/>
            <person name="Itagaki H."/>
            <person name="Hosoya T."/>
            <person name="Hosaka K."/>
        </authorList>
    </citation>
    <scope>NUCLEOTIDE SEQUENCE</scope>
    <source>
        <strain evidence="3">MO-923</strain>
    </source>
</reference>
<evidence type="ECO:0008006" key="5">
    <source>
        <dbReference type="Google" id="ProtNLM"/>
    </source>
</evidence>
<protein>
    <recommendedName>
        <fullName evidence="5">Protein EFR3</fullName>
    </recommendedName>
</protein>
<gene>
    <name evidence="3" type="ORF">Clacol_001695</name>
</gene>
<dbReference type="InterPro" id="IPR039786">
    <property type="entry name" value="EFR3"/>
</dbReference>
<name>A0AAV5A2Q1_9AGAM</name>
<dbReference type="AlphaFoldDB" id="A0AAV5A2Q1"/>
<comment type="caution">
    <text evidence="3">The sequence shown here is derived from an EMBL/GenBank/DDBJ whole genome shotgun (WGS) entry which is preliminary data.</text>
</comment>
<evidence type="ECO:0000256" key="2">
    <source>
        <dbReference type="SAM" id="MobiDB-lite"/>
    </source>
</evidence>
<proteinExistence type="inferred from homology"/>
<dbReference type="InterPro" id="IPR016024">
    <property type="entry name" value="ARM-type_fold"/>
</dbReference>
<dbReference type="PANTHER" id="PTHR47766:SF1">
    <property type="entry name" value="PROTEIN EFR3"/>
    <property type="match status" value="1"/>
</dbReference>